<dbReference type="PANTHER" id="PTHR11240:SF22">
    <property type="entry name" value="RIBONUCLEASE T2"/>
    <property type="match status" value="1"/>
</dbReference>
<keyword evidence="6" id="KW-1185">Reference proteome</keyword>
<feature type="chain" id="PRO_5046001114" evidence="4">
    <location>
        <begin position="25"/>
        <end position="363"/>
    </location>
</feature>
<accession>A0ABU5HZK0</accession>
<feature type="compositionally biased region" description="Low complexity" evidence="3">
    <location>
        <begin position="102"/>
        <end position="136"/>
    </location>
</feature>
<dbReference type="EMBL" id="JAXLPB010000001">
    <property type="protein sequence ID" value="MDY8108183.1"/>
    <property type="molecule type" value="Genomic_DNA"/>
</dbReference>
<dbReference type="Pfam" id="PF00445">
    <property type="entry name" value="Ribonuclease_T2"/>
    <property type="match status" value="1"/>
</dbReference>
<organism evidence="5 6">
    <name type="scientific">Fulvimarina uroteuthidis</name>
    <dbReference type="NCBI Taxonomy" id="3098149"/>
    <lineage>
        <taxon>Bacteria</taxon>
        <taxon>Pseudomonadati</taxon>
        <taxon>Pseudomonadota</taxon>
        <taxon>Alphaproteobacteria</taxon>
        <taxon>Hyphomicrobiales</taxon>
        <taxon>Aurantimonadaceae</taxon>
        <taxon>Fulvimarina</taxon>
    </lineage>
</organism>
<dbReference type="InterPro" id="IPR018188">
    <property type="entry name" value="RNase_T2_His_AS_1"/>
</dbReference>
<dbReference type="PROSITE" id="PS00531">
    <property type="entry name" value="RNASE_T2_2"/>
    <property type="match status" value="1"/>
</dbReference>
<name>A0ABU5HZK0_9HYPH</name>
<dbReference type="SUPFAM" id="SSF55895">
    <property type="entry name" value="Ribonuclease Rh-like"/>
    <property type="match status" value="1"/>
</dbReference>
<dbReference type="InterPro" id="IPR001568">
    <property type="entry name" value="RNase_T2-like"/>
</dbReference>
<gene>
    <name evidence="5" type="ORF">U0C82_03340</name>
</gene>
<keyword evidence="4" id="KW-0732">Signal</keyword>
<dbReference type="PROSITE" id="PS00530">
    <property type="entry name" value="RNASE_T2_1"/>
    <property type="match status" value="1"/>
</dbReference>
<dbReference type="PANTHER" id="PTHR11240">
    <property type="entry name" value="RIBONUCLEASE T2"/>
    <property type="match status" value="1"/>
</dbReference>
<sequence length="363" mass="38396">MPLPFRIAPLLAGFLLLATPSASVADGRDVPDERFVARAVCPLFQSFRNGTNPGNLSTKPGSAYAIIAVNGTNPTHYRLRVPGARPQERWVAMDCGGLASAAAAGARPTPDGGAAPPASRGADALANALASSSGGAKPPRRDAVPRTRSPAGTYVLAASWHAAFCEVRPRSLDCRGGGLDDGLKLHGLWPQPRDNAYCGVSRRDIETDRTGRWEDLPEPEIGAATARALQRAMPGMAADLHSHEWIKHGTCYGADADEYFADSLRLVEQLDASPVGRLFRSSRGRELTNDAIRSAFDDAFGPGAGERVLVDCNDDDGRRIVNELRINLKGEITPSTDLGALILSASTAPRGCPVGVVDRSGDQ</sequence>
<evidence type="ECO:0000256" key="3">
    <source>
        <dbReference type="SAM" id="MobiDB-lite"/>
    </source>
</evidence>
<proteinExistence type="inferred from homology"/>
<evidence type="ECO:0000313" key="6">
    <source>
        <dbReference type="Proteomes" id="UP001294412"/>
    </source>
</evidence>
<reference evidence="5 6" key="1">
    <citation type="submission" date="2023-12" db="EMBL/GenBank/DDBJ databases">
        <title>Description of Novel Strain Fulvimarina sp. 2208YS6-2-32 isolated from Uroteuthis (Photololigo) edulis.</title>
        <authorList>
            <person name="Park J.-S."/>
        </authorList>
    </citation>
    <scope>NUCLEOTIDE SEQUENCE [LARGE SCALE GENOMIC DNA]</scope>
    <source>
        <strain evidence="5 6">2208YS6-2-32</strain>
    </source>
</reference>
<evidence type="ECO:0000256" key="1">
    <source>
        <dbReference type="ARBA" id="ARBA00007469"/>
    </source>
</evidence>
<dbReference type="InterPro" id="IPR036430">
    <property type="entry name" value="RNase_T2-like_sf"/>
</dbReference>
<evidence type="ECO:0000256" key="2">
    <source>
        <dbReference type="RuleBase" id="RU004328"/>
    </source>
</evidence>
<comment type="similarity">
    <text evidence="1 2">Belongs to the RNase T2 family.</text>
</comment>
<evidence type="ECO:0000313" key="5">
    <source>
        <dbReference type="EMBL" id="MDY8108183.1"/>
    </source>
</evidence>
<comment type="caution">
    <text evidence="5">The sequence shown here is derived from an EMBL/GenBank/DDBJ whole genome shotgun (WGS) entry which is preliminary data.</text>
</comment>
<protein>
    <submittedName>
        <fullName evidence="5">Ribonuclease</fullName>
    </submittedName>
</protein>
<dbReference type="Proteomes" id="UP001294412">
    <property type="component" value="Unassembled WGS sequence"/>
</dbReference>
<evidence type="ECO:0000256" key="4">
    <source>
        <dbReference type="SAM" id="SignalP"/>
    </source>
</evidence>
<dbReference type="InterPro" id="IPR033130">
    <property type="entry name" value="RNase_T2_His_AS_2"/>
</dbReference>
<dbReference type="Gene3D" id="3.90.730.10">
    <property type="entry name" value="Ribonuclease T2-like"/>
    <property type="match status" value="1"/>
</dbReference>
<feature type="signal peptide" evidence="4">
    <location>
        <begin position="1"/>
        <end position="24"/>
    </location>
</feature>
<feature type="region of interest" description="Disordered" evidence="3">
    <location>
        <begin position="102"/>
        <end position="148"/>
    </location>
</feature>